<name>A0A8R1IS49_CAEJA</name>
<proteinExistence type="predicted"/>
<protein>
    <submittedName>
        <fullName evidence="1">Uncharacterized protein</fullName>
    </submittedName>
</protein>
<organism evidence="1 2">
    <name type="scientific">Caenorhabditis japonica</name>
    <dbReference type="NCBI Taxonomy" id="281687"/>
    <lineage>
        <taxon>Eukaryota</taxon>
        <taxon>Metazoa</taxon>
        <taxon>Ecdysozoa</taxon>
        <taxon>Nematoda</taxon>
        <taxon>Chromadorea</taxon>
        <taxon>Rhabditida</taxon>
        <taxon>Rhabditina</taxon>
        <taxon>Rhabditomorpha</taxon>
        <taxon>Rhabditoidea</taxon>
        <taxon>Rhabditidae</taxon>
        <taxon>Peloderinae</taxon>
        <taxon>Caenorhabditis</taxon>
    </lineage>
</organism>
<dbReference type="Proteomes" id="UP000005237">
    <property type="component" value="Unassembled WGS sequence"/>
</dbReference>
<evidence type="ECO:0000313" key="1">
    <source>
        <dbReference type="EnsemblMetazoa" id="CJA35864.1"/>
    </source>
</evidence>
<reference evidence="1" key="2">
    <citation type="submission" date="2022-06" db="UniProtKB">
        <authorList>
            <consortium name="EnsemblMetazoa"/>
        </authorList>
    </citation>
    <scope>IDENTIFICATION</scope>
    <source>
        <strain evidence="1">DF5081</strain>
    </source>
</reference>
<evidence type="ECO:0000313" key="2">
    <source>
        <dbReference type="Proteomes" id="UP000005237"/>
    </source>
</evidence>
<keyword evidence="2" id="KW-1185">Reference proteome</keyword>
<reference evidence="2" key="1">
    <citation type="submission" date="2010-08" db="EMBL/GenBank/DDBJ databases">
        <authorList>
            <consortium name="Caenorhabditis japonica Sequencing Consortium"/>
            <person name="Wilson R.K."/>
        </authorList>
    </citation>
    <scope>NUCLEOTIDE SEQUENCE [LARGE SCALE GENOMIC DNA]</scope>
    <source>
        <strain evidence="2">DF5081</strain>
    </source>
</reference>
<accession>A0A8R1IS49</accession>
<dbReference type="EnsemblMetazoa" id="CJA35864.1">
    <property type="protein sequence ID" value="CJA35864.1"/>
    <property type="gene ID" value="WBGene00211711"/>
</dbReference>
<dbReference type="AlphaFoldDB" id="A0A8R1IS49"/>
<sequence length="68" mass="8235">MINVRGNMRNEKHGWLRTVNHRSSEDAEHRDPHYLQYLNNGSTKYFSFDSFSLLELFCMGRYRQLFGY</sequence>